<dbReference type="PROSITE" id="PS50943">
    <property type="entry name" value="HTH_CROC1"/>
    <property type="match status" value="1"/>
</dbReference>
<dbReference type="STRING" id="1844972.A7K91_14325"/>
<dbReference type="Pfam" id="PF01381">
    <property type="entry name" value="HTH_3"/>
    <property type="match status" value="1"/>
</dbReference>
<keyword evidence="3" id="KW-0804">Transcription</keyword>
<name>A0A1A5YJF7_9BACL</name>
<proteinExistence type="predicted"/>
<dbReference type="Gene3D" id="1.10.260.40">
    <property type="entry name" value="lambda repressor-like DNA-binding domains"/>
    <property type="match status" value="1"/>
</dbReference>
<dbReference type="GO" id="GO:0005829">
    <property type="term" value="C:cytosol"/>
    <property type="evidence" value="ECO:0007669"/>
    <property type="project" value="TreeGrafter"/>
</dbReference>
<dbReference type="SMART" id="SM00530">
    <property type="entry name" value="HTH_XRE"/>
    <property type="match status" value="1"/>
</dbReference>
<accession>A0A1A5YJF7</accession>
<dbReference type="AlphaFoldDB" id="A0A1A5YJF7"/>
<dbReference type="GO" id="GO:0003677">
    <property type="term" value="F:DNA binding"/>
    <property type="evidence" value="ECO:0007669"/>
    <property type="project" value="UniProtKB-KW"/>
</dbReference>
<dbReference type="InterPro" id="IPR050807">
    <property type="entry name" value="TransReg_Diox_bact_type"/>
</dbReference>
<evidence type="ECO:0000313" key="6">
    <source>
        <dbReference type="Proteomes" id="UP000092024"/>
    </source>
</evidence>
<comment type="caution">
    <text evidence="5">The sequence shown here is derived from an EMBL/GenBank/DDBJ whole genome shotgun (WGS) entry which is preliminary data.</text>
</comment>
<sequence>MDIQKQFGLRIKELRSKSGISQELLAERAQMDRTYLSAVESGRRNVSLQNIERIASGLQVSVNYFFSDERFSTKPAYVKKEFAIPFTERFSYSLDQESRVLSFEVKGLFSDKKEVQHLSSQILGICSAFGKGGLSVLVDHRQMLTSQGEPVVYSPEIVEEANTFQRYLYEYSKKTVVLCNSDFMVQQFNFITKVNGTVSNHLFGPDKQMVDQAFSLLDINGNSLIKPLI</sequence>
<dbReference type="InterPro" id="IPR001387">
    <property type="entry name" value="Cro/C1-type_HTH"/>
</dbReference>
<gene>
    <name evidence="5" type="ORF">A7K91_14325</name>
</gene>
<feature type="domain" description="HTH cro/C1-type" evidence="4">
    <location>
        <begin position="11"/>
        <end position="65"/>
    </location>
</feature>
<keyword evidence="2" id="KW-0238">DNA-binding</keyword>
<dbReference type="EMBL" id="LYPA01000054">
    <property type="protein sequence ID" value="OBR65734.1"/>
    <property type="molecule type" value="Genomic_DNA"/>
</dbReference>
<dbReference type="SUPFAM" id="SSF47413">
    <property type="entry name" value="lambda repressor-like DNA-binding domains"/>
    <property type="match status" value="1"/>
</dbReference>
<reference evidence="5 6" key="1">
    <citation type="submission" date="2016-05" db="EMBL/GenBank/DDBJ databases">
        <title>Paenibacillus oryzae. sp. nov., isolated from the rice root.</title>
        <authorList>
            <person name="Zhang J."/>
            <person name="Zhang X."/>
        </authorList>
    </citation>
    <scope>NUCLEOTIDE SEQUENCE [LARGE SCALE GENOMIC DNA]</scope>
    <source>
        <strain evidence="5 6">1DrF-4</strain>
    </source>
</reference>
<dbReference type="PANTHER" id="PTHR46797">
    <property type="entry name" value="HTH-TYPE TRANSCRIPTIONAL REGULATOR"/>
    <property type="match status" value="1"/>
</dbReference>
<evidence type="ECO:0000259" key="4">
    <source>
        <dbReference type="PROSITE" id="PS50943"/>
    </source>
</evidence>
<dbReference type="RefSeq" id="WP_068683108.1">
    <property type="nucleotide sequence ID" value="NZ_LYPA01000054.1"/>
</dbReference>
<dbReference type="PANTHER" id="PTHR46797:SF23">
    <property type="entry name" value="HTH-TYPE TRANSCRIPTIONAL REGULATOR SUTR"/>
    <property type="match status" value="1"/>
</dbReference>
<evidence type="ECO:0000256" key="3">
    <source>
        <dbReference type="ARBA" id="ARBA00023163"/>
    </source>
</evidence>
<evidence type="ECO:0000256" key="2">
    <source>
        <dbReference type="ARBA" id="ARBA00023125"/>
    </source>
</evidence>
<dbReference type="CDD" id="cd00093">
    <property type="entry name" value="HTH_XRE"/>
    <property type="match status" value="1"/>
</dbReference>
<evidence type="ECO:0000256" key="1">
    <source>
        <dbReference type="ARBA" id="ARBA00023015"/>
    </source>
</evidence>
<dbReference type="InterPro" id="IPR010982">
    <property type="entry name" value="Lambda_DNA-bd_dom_sf"/>
</dbReference>
<evidence type="ECO:0000313" key="5">
    <source>
        <dbReference type="EMBL" id="OBR65734.1"/>
    </source>
</evidence>
<organism evidence="5 6">
    <name type="scientific">Paenibacillus oryzae</name>
    <dbReference type="NCBI Taxonomy" id="1844972"/>
    <lineage>
        <taxon>Bacteria</taxon>
        <taxon>Bacillati</taxon>
        <taxon>Bacillota</taxon>
        <taxon>Bacilli</taxon>
        <taxon>Bacillales</taxon>
        <taxon>Paenibacillaceae</taxon>
        <taxon>Paenibacillus</taxon>
    </lineage>
</organism>
<dbReference type="GO" id="GO:0003700">
    <property type="term" value="F:DNA-binding transcription factor activity"/>
    <property type="evidence" value="ECO:0007669"/>
    <property type="project" value="TreeGrafter"/>
</dbReference>
<keyword evidence="1" id="KW-0805">Transcription regulation</keyword>
<dbReference type="Proteomes" id="UP000092024">
    <property type="component" value="Unassembled WGS sequence"/>
</dbReference>
<protein>
    <recommendedName>
        <fullName evidence="4">HTH cro/C1-type domain-containing protein</fullName>
    </recommendedName>
</protein>
<keyword evidence="6" id="KW-1185">Reference proteome</keyword>